<comment type="caution">
    <text evidence="2">The sequence shown here is derived from an EMBL/GenBank/DDBJ whole genome shotgun (WGS) entry which is preliminary data.</text>
</comment>
<dbReference type="GO" id="GO:0003677">
    <property type="term" value="F:DNA binding"/>
    <property type="evidence" value="ECO:0007669"/>
    <property type="project" value="InterPro"/>
</dbReference>
<protein>
    <submittedName>
        <fullName evidence="2">XRE family transcriptional regulator</fullName>
    </submittedName>
</protein>
<dbReference type="SMART" id="SM00530">
    <property type="entry name" value="HTH_XRE"/>
    <property type="match status" value="2"/>
</dbReference>
<dbReference type="CDD" id="cd00093">
    <property type="entry name" value="HTH_XRE"/>
    <property type="match status" value="2"/>
</dbReference>
<evidence type="ECO:0000259" key="1">
    <source>
        <dbReference type="PROSITE" id="PS50943"/>
    </source>
</evidence>
<dbReference type="InterPro" id="IPR001387">
    <property type="entry name" value="Cro/C1-type_HTH"/>
</dbReference>
<dbReference type="InterPro" id="IPR010982">
    <property type="entry name" value="Lambda_DNA-bd_dom_sf"/>
</dbReference>
<gene>
    <name evidence="2" type="ORF">EST54_15625</name>
</gene>
<dbReference type="GeneID" id="95779390"/>
<accession>A0A4Q1R145</accession>
<dbReference type="Pfam" id="PF01381">
    <property type="entry name" value="HTH_3"/>
    <property type="match status" value="1"/>
</dbReference>
<dbReference type="PROSITE" id="PS50943">
    <property type="entry name" value="HTH_CROC1"/>
    <property type="match status" value="2"/>
</dbReference>
<dbReference type="Pfam" id="PF13560">
    <property type="entry name" value="HTH_31"/>
    <property type="match status" value="1"/>
</dbReference>
<proteinExistence type="predicted"/>
<sequence length="236" mass="25125">MPVRTQAGEPRRPPFDAEAARRLREALGMTPAHVAYGIAAAYGMPLSPATVTAWEAGERAPSEAELTALAGALWCAPGELLGAPGTLHEYRLARGLAAADLARHIGMDPAAYARLEAGGHWRGTARQAAALAGALALPLPALIRFTGRDALLTELLTSAATTRWQAYVRPVGKVVPLPRERLREVLQELHADYQATMAATLHWGGGERAEESGRAGRAFLDGILTEFWTRAGTAHV</sequence>
<reference evidence="2 3" key="1">
    <citation type="submission" date="2019-01" db="EMBL/GenBank/DDBJ databases">
        <title>Draft genome sequences of the type strain Streptomyces sioyaensis DSM 40032 and its novel strain, TM32, a thermotolerant antibiotics-producing actinobacterium.</title>
        <authorList>
            <person name="Nakaew N."/>
            <person name="Lumyong S."/>
            <person name="Sloan W.T."/>
            <person name="Sungthong R."/>
        </authorList>
    </citation>
    <scope>NUCLEOTIDE SEQUENCE [LARGE SCALE GENOMIC DNA]</scope>
    <source>
        <strain evidence="2 3">DSM 40032</strain>
    </source>
</reference>
<name>A0A4Q1R145_9ACTN</name>
<evidence type="ECO:0000313" key="3">
    <source>
        <dbReference type="Proteomes" id="UP000289482"/>
    </source>
</evidence>
<dbReference type="SUPFAM" id="SSF47413">
    <property type="entry name" value="lambda repressor-like DNA-binding domains"/>
    <property type="match status" value="2"/>
</dbReference>
<dbReference type="Gene3D" id="1.10.260.40">
    <property type="entry name" value="lambda repressor-like DNA-binding domains"/>
    <property type="match status" value="2"/>
</dbReference>
<feature type="domain" description="HTH cro/C1-type" evidence="1">
    <location>
        <begin position="46"/>
        <end position="80"/>
    </location>
</feature>
<dbReference type="RefSeq" id="WP_129248232.1">
    <property type="nucleotide sequence ID" value="NZ_JABZEL010000008.1"/>
</dbReference>
<evidence type="ECO:0000313" key="2">
    <source>
        <dbReference type="EMBL" id="RXS66321.1"/>
    </source>
</evidence>
<dbReference type="EMBL" id="SDIF01000038">
    <property type="protein sequence ID" value="RXS66321.1"/>
    <property type="molecule type" value="Genomic_DNA"/>
</dbReference>
<dbReference type="Proteomes" id="UP000289482">
    <property type="component" value="Unassembled WGS sequence"/>
</dbReference>
<dbReference type="AlphaFoldDB" id="A0A4Q1R145"/>
<keyword evidence="3" id="KW-1185">Reference proteome</keyword>
<organism evidence="2 3">
    <name type="scientific">Streptomyces sioyaensis</name>
    <dbReference type="NCBI Taxonomy" id="67364"/>
    <lineage>
        <taxon>Bacteria</taxon>
        <taxon>Bacillati</taxon>
        <taxon>Actinomycetota</taxon>
        <taxon>Actinomycetes</taxon>
        <taxon>Kitasatosporales</taxon>
        <taxon>Streptomycetaceae</taxon>
        <taxon>Streptomyces</taxon>
    </lineage>
</organism>
<feature type="domain" description="HTH cro/C1-type" evidence="1">
    <location>
        <begin position="87"/>
        <end position="142"/>
    </location>
</feature>